<reference evidence="2" key="1">
    <citation type="submission" date="2023-03" db="EMBL/GenBank/DDBJ databases">
        <title>Massive genome expansion in bonnet fungi (Mycena s.s.) driven by repeated elements and novel gene families across ecological guilds.</title>
        <authorList>
            <consortium name="Lawrence Berkeley National Laboratory"/>
            <person name="Harder C.B."/>
            <person name="Miyauchi S."/>
            <person name="Viragh M."/>
            <person name="Kuo A."/>
            <person name="Thoen E."/>
            <person name="Andreopoulos B."/>
            <person name="Lu D."/>
            <person name="Skrede I."/>
            <person name="Drula E."/>
            <person name="Henrissat B."/>
            <person name="Morin E."/>
            <person name="Kohler A."/>
            <person name="Barry K."/>
            <person name="LaButti K."/>
            <person name="Morin E."/>
            <person name="Salamov A."/>
            <person name="Lipzen A."/>
            <person name="Mereny Z."/>
            <person name="Hegedus B."/>
            <person name="Baldrian P."/>
            <person name="Stursova M."/>
            <person name="Weitz H."/>
            <person name="Taylor A."/>
            <person name="Grigoriev I.V."/>
            <person name="Nagy L.G."/>
            <person name="Martin F."/>
            <person name="Kauserud H."/>
        </authorList>
    </citation>
    <scope>NUCLEOTIDE SEQUENCE</scope>
    <source>
        <strain evidence="2">CBHHK182m</strain>
    </source>
</reference>
<organism evidence="2 3">
    <name type="scientific">Mycena metata</name>
    <dbReference type="NCBI Taxonomy" id="1033252"/>
    <lineage>
        <taxon>Eukaryota</taxon>
        <taxon>Fungi</taxon>
        <taxon>Dikarya</taxon>
        <taxon>Basidiomycota</taxon>
        <taxon>Agaricomycotina</taxon>
        <taxon>Agaricomycetes</taxon>
        <taxon>Agaricomycetidae</taxon>
        <taxon>Agaricales</taxon>
        <taxon>Marasmiineae</taxon>
        <taxon>Mycenaceae</taxon>
        <taxon>Mycena</taxon>
    </lineage>
</organism>
<sequence length="286" mass="32323">MSSERQRLAVAALDLETSKMYSLAQLQRRQQHLVTSRTPQNSEPTKVQLELAAVLDRINHHIHLNALEIETIHGINLGFLQNANQMTLWPVQQPHTLSSIAHPGKTELNPAEYVYNPFPKVQAAQSFITEHNASSGVSNLVSEALVQTGLAPDVVSDSALSTDKLQVSHRSPFGVEDIDDAVRSLTQQLLGIRRDKDIRSISVNNFTTREESARYARGDSGAAEPSLEPFRPCWNDLGGTWNRTLEGLFVQRFKLRYPRLNAEEFYVRRRFRLRLVAMKRCLPKDS</sequence>
<name>A0AAD7HZL1_9AGAR</name>
<protein>
    <submittedName>
        <fullName evidence="2">Uncharacterized protein</fullName>
    </submittedName>
</protein>
<comment type="caution">
    <text evidence="2">The sequence shown here is derived from an EMBL/GenBank/DDBJ whole genome shotgun (WGS) entry which is preliminary data.</text>
</comment>
<evidence type="ECO:0000313" key="1">
    <source>
        <dbReference type="EMBL" id="KAJ7713942.1"/>
    </source>
</evidence>
<dbReference type="AlphaFoldDB" id="A0AAD7HZL1"/>
<gene>
    <name evidence="2" type="ORF">B0H16DRAFT_1469559</name>
    <name evidence="1" type="ORF">B0H16DRAFT_1478334</name>
</gene>
<keyword evidence="3" id="KW-1185">Reference proteome</keyword>
<evidence type="ECO:0000313" key="2">
    <source>
        <dbReference type="EMBL" id="KAJ7730589.1"/>
    </source>
</evidence>
<dbReference type="EMBL" id="JARKIB010000333">
    <property type="protein sequence ID" value="KAJ7713942.1"/>
    <property type="molecule type" value="Genomic_DNA"/>
</dbReference>
<dbReference type="EMBL" id="JARKIB010000158">
    <property type="protein sequence ID" value="KAJ7730589.1"/>
    <property type="molecule type" value="Genomic_DNA"/>
</dbReference>
<proteinExistence type="predicted"/>
<dbReference type="Proteomes" id="UP001215598">
    <property type="component" value="Unassembled WGS sequence"/>
</dbReference>
<evidence type="ECO:0000313" key="3">
    <source>
        <dbReference type="Proteomes" id="UP001215598"/>
    </source>
</evidence>
<accession>A0AAD7HZL1</accession>